<dbReference type="InterPro" id="IPR015890">
    <property type="entry name" value="Chorismate_C"/>
</dbReference>
<keyword evidence="2" id="KW-0032">Aminotransferase</keyword>
<dbReference type="NCBIfam" id="NF005486">
    <property type="entry name" value="PRK07093.1"/>
    <property type="match status" value="1"/>
</dbReference>
<proteinExistence type="predicted"/>
<dbReference type="InterPro" id="IPR019999">
    <property type="entry name" value="Anth_synth_I-like"/>
</dbReference>
<organism evidence="2 3">
    <name type="scientific">Chryseobacterium taklimakanense</name>
    <dbReference type="NCBI Taxonomy" id="536441"/>
    <lineage>
        <taxon>Bacteria</taxon>
        <taxon>Pseudomonadati</taxon>
        <taxon>Bacteroidota</taxon>
        <taxon>Flavobacteriia</taxon>
        <taxon>Flavobacteriales</taxon>
        <taxon>Weeksellaceae</taxon>
        <taxon>Chryseobacterium group</taxon>
        <taxon>Chryseobacterium</taxon>
    </lineage>
</organism>
<dbReference type="Proteomes" id="UP000215196">
    <property type="component" value="Chromosome 1"/>
</dbReference>
<accession>A0A239XKN2</accession>
<evidence type="ECO:0000313" key="2">
    <source>
        <dbReference type="EMBL" id="SNV46776.1"/>
    </source>
</evidence>
<dbReference type="PANTHER" id="PTHR11236:SF50">
    <property type="entry name" value="AMINODEOXYCHORISMATE SYNTHASE COMPONENT 1"/>
    <property type="match status" value="1"/>
</dbReference>
<dbReference type="Pfam" id="PF00425">
    <property type="entry name" value="Chorismate_bind"/>
    <property type="match status" value="1"/>
</dbReference>
<name>A0A239XKN2_9FLAO</name>
<dbReference type="GO" id="GO:0046820">
    <property type="term" value="F:4-amino-4-deoxychorismate synthase activity"/>
    <property type="evidence" value="ECO:0007669"/>
    <property type="project" value="UniProtKB-EC"/>
</dbReference>
<evidence type="ECO:0000313" key="3">
    <source>
        <dbReference type="Proteomes" id="UP000215196"/>
    </source>
</evidence>
<dbReference type="EC" id="2.6.1.85" evidence="2"/>
<dbReference type="GO" id="GO:0000162">
    <property type="term" value="P:L-tryptophan biosynthetic process"/>
    <property type="evidence" value="ECO:0007669"/>
    <property type="project" value="TreeGrafter"/>
</dbReference>
<dbReference type="SUPFAM" id="SSF56322">
    <property type="entry name" value="ADC synthase"/>
    <property type="match status" value="1"/>
</dbReference>
<dbReference type="PANTHER" id="PTHR11236">
    <property type="entry name" value="AMINOBENZOATE/ANTHRANILATE SYNTHASE"/>
    <property type="match status" value="1"/>
</dbReference>
<gene>
    <name evidence="2" type="primary">pabB</name>
    <name evidence="2" type="ORF">SAMEA4412677_01631</name>
</gene>
<keyword evidence="2" id="KW-0808">Transferase</keyword>
<dbReference type="PRINTS" id="PR00095">
    <property type="entry name" value="ANTSNTHASEI"/>
</dbReference>
<keyword evidence="3" id="KW-1185">Reference proteome</keyword>
<feature type="domain" description="Chorismate-utilising enzyme C-terminal" evidence="1">
    <location>
        <begin position="75"/>
        <end position="319"/>
    </location>
</feature>
<evidence type="ECO:0000259" key="1">
    <source>
        <dbReference type="Pfam" id="PF00425"/>
    </source>
</evidence>
<dbReference type="AlphaFoldDB" id="A0A239XKN2"/>
<dbReference type="Gene3D" id="3.60.120.10">
    <property type="entry name" value="Anthranilate synthase"/>
    <property type="match status" value="1"/>
</dbReference>
<dbReference type="KEGG" id="ctak:4412677_01631"/>
<dbReference type="InterPro" id="IPR005801">
    <property type="entry name" value="ADC_synthase"/>
</dbReference>
<protein>
    <submittedName>
        <fullName evidence="2">Para-aminobenzoate synthase component 1</fullName>
        <ecNumber evidence="2">2.6.1.85</ecNumber>
    </submittedName>
</protein>
<sequence>MKTSNHPNFQRMDELSQQKVPFFFIIDFLMENIEIYMESEILNSGLMIDFQNIKNTKGVFATNDEFVLKSFPESQDEYRKGFEFVQKNLSLGNSYLVNYTRKTKIETNLTLEEIFYLSKAKYKLFYKDKFVLFSPETFVEIKDNQIFTHPMKGTIDASLENAVETLKNDTKEKAEHYTVVDLLRNDLSMVADEVQVEEFQRINFIKTKQKDLYAMSSEISGNLKPEFEGKIGSIMRNLLPAGSILGAPKPKTMEIVLESEGYERGWYTGVCGWFDGKNLDSCVMIRFIEKENGILYFKSGGGITHLSKLADEYQEMKNKIYVPVY</sequence>
<reference evidence="2 3" key="1">
    <citation type="submission" date="2017-06" db="EMBL/GenBank/DDBJ databases">
        <authorList>
            <consortium name="Pathogen Informatics"/>
        </authorList>
    </citation>
    <scope>NUCLEOTIDE SEQUENCE [LARGE SCALE GENOMIC DNA]</scope>
    <source>
        <strain evidence="2 3">NCTC13490</strain>
    </source>
</reference>
<dbReference type="EMBL" id="LT906465">
    <property type="protein sequence ID" value="SNV46776.1"/>
    <property type="molecule type" value="Genomic_DNA"/>
</dbReference>